<dbReference type="RefSeq" id="WP_129783943.1">
    <property type="nucleotide sequence ID" value="NZ_RZHH01000002.1"/>
</dbReference>
<evidence type="ECO:0000313" key="8">
    <source>
        <dbReference type="EMBL" id="RYJ13526.1"/>
    </source>
</evidence>
<feature type="region of interest" description="Disordered" evidence="6">
    <location>
        <begin position="1"/>
        <end position="21"/>
    </location>
</feature>
<evidence type="ECO:0000256" key="5">
    <source>
        <dbReference type="ARBA" id="ARBA00023002"/>
    </source>
</evidence>
<keyword evidence="4" id="KW-0274">FAD</keyword>
<dbReference type="InterPro" id="IPR036188">
    <property type="entry name" value="FAD/NAD-bd_sf"/>
</dbReference>
<proteinExistence type="inferred from homology"/>
<dbReference type="PROSITE" id="PS00221">
    <property type="entry name" value="MIP"/>
    <property type="match status" value="1"/>
</dbReference>
<evidence type="ECO:0000256" key="3">
    <source>
        <dbReference type="ARBA" id="ARBA00022630"/>
    </source>
</evidence>
<evidence type="ECO:0000313" key="9">
    <source>
        <dbReference type="Proteomes" id="UP000294028"/>
    </source>
</evidence>
<dbReference type="InterPro" id="IPR000172">
    <property type="entry name" value="GMC_OxRdtase_N"/>
</dbReference>
<evidence type="ECO:0000256" key="2">
    <source>
        <dbReference type="ARBA" id="ARBA00010790"/>
    </source>
</evidence>
<dbReference type="SUPFAM" id="SSF54373">
    <property type="entry name" value="FAD-linked reductases, C-terminal domain"/>
    <property type="match status" value="1"/>
</dbReference>
<dbReference type="GO" id="GO:0050660">
    <property type="term" value="F:flavin adenine dinucleotide binding"/>
    <property type="evidence" value="ECO:0007669"/>
    <property type="project" value="InterPro"/>
</dbReference>
<dbReference type="GO" id="GO:0016614">
    <property type="term" value="F:oxidoreductase activity, acting on CH-OH group of donors"/>
    <property type="evidence" value="ECO:0007669"/>
    <property type="project" value="InterPro"/>
</dbReference>
<accession>A0A482TBB3</accession>
<dbReference type="Gene3D" id="3.50.50.60">
    <property type="entry name" value="FAD/NAD(P)-binding domain"/>
    <property type="match status" value="2"/>
</dbReference>
<gene>
    <name evidence="8" type="ORF">ELS19_05845</name>
</gene>
<dbReference type="PANTHER" id="PTHR42784:SF1">
    <property type="entry name" value="PYRANOSE 2-OXIDASE"/>
    <property type="match status" value="1"/>
</dbReference>
<dbReference type="Pfam" id="PF00732">
    <property type="entry name" value="GMC_oxred_N"/>
    <property type="match status" value="1"/>
</dbReference>
<dbReference type="InterPro" id="IPR022357">
    <property type="entry name" value="MIP_CS"/>
</dbReference>
<sequence>MAETPTDGGVGDGRERTPSPRADVCVVGSGPAGALVAHRLAAANAAVVVLEAGPRFDFSRRLEQMEEHIRPGMENPWEMGGPRDDYTTSGRHYPLNAARVKGVGGTTLHWQGMVMRLHERDFEMQSRHGVGTDWPLSYDDLKPHYREAEDAFGVAGALDNPYAPPREEPFPLPAFPPSHSDSIFAEACERLGIDMHSVPNARNSEPYDGRAACQGFGTCKPVCPSGAKYTAESHVRAAEKAGARVIDHAPVQRLEHDDSGDRIERAVYATPDGTEHEQEARRFVVACGGVENARLLLLSQSEAYPDGLANSSGAVGRYFMDHLFAGVGGRVERETRQNHVGFNTSESHQFYDDSDPVNGLKLEFLNYAGPSPVVEAMHAETWGDELRSQLRDSYGTHLAMGALVEQLPRAENRITLDQSRTDDHGNPVPHVEWSLDAQTKAALRRANEIQRRVFEELGATVDWTVGPEHTGPAFHQMGTTRMGTDPDSSVVDAEMRTHDLSNLWIVGSSVFPTGGAMNPTLTIGALSLRAAAAIESSL</sequence>
<dbReference type="Pfam" id="PF05199">
    <property type="entry name" value="GMC_oxred_C"/>
    <property type="match status" value="1"/>
</dbReference>
<dbReference type="InterPro" id="IPR007867">
    <property type="entry name" value="GMC_OxRtase_C"/>
</dbReference>
<dbReference type="PROSITE" id="PS51379">
    <property type="entry name" value="4FE4S_FER_2"/>
    <property type="match status" value="1"/>
</dbReference>
<name>A0A482TBB3_9EURY</name>
<evidence type="ECO:0000256" key="4">
    <source>
        <dbReference type="ARBA" id="ARBA00022827"/>
    </source>
</evidence>
<evidence type="ECO:0000259" key="7">
    <source>
        <dbReference type="PROSITE" id="PS51379"/>
    </source>
</evidence>
<organism evidence="8 9">
    <name type="scientific">Halogeometricum borinquense</name>
    <dbReference type="NCBI Taxonomy" id="60847"/>
    <lineage>
        <taxon>Archaea</taxon>
        <taxon>Methanobacteriati</taxon>
        <taxon>Methanobacteriota</taxon>
        <taxon>Stenosarchaea group</taxon>
        <taxon>Halobacteria</taxon>
        <taxon>Halobacteriales</taxon>
        <taxon>Haloferacaceae</taxon>
        <taxon>Halogeometricum</taxon>
    </lineage>
</organism>
<dbReference type="SUPFAM" id="SSF51905">
    <property type="entry name" value="FAD/NAD(P)-binding domain"/>
    <property type="match status" value="1"/>
</dbReference>
<protein>
    <submittedName>
        <fullName evidence="8">GMC family oxidoreductase</fullName>
    </submittedName>
</protein>
<reference evidence="8 9" key="1">
    <citation type="submission" date="2018-12" db="EMBL/GenBank/DDBJ databases">
        <title>Genome analysis provides insights into bioremediation potentialities of Halogeometricum borinquense strain N11.</title>
        <authorList>
            <person name="Najjari A."/>
            <person name="Youssef N."/>
            <person name="Fhoula I."/>
            <person name="Ben Dhia O."/>
            <person name="Mahjoubi M."/>
            <person name="Ouzari H.I."/>
            <person name="Cherif A."/>
        </authorList>
    </citation>
    <scope>NUCLEOTIDE SEQUENCE [LARGE SCALE GENOMIC DNA]</scope>
    <source>
        <strain evidence="8 9">N11</strain>
    </source>
</reference>
<comment type="caution">
    <text evidence="8">The sequence shown here is derived from an EMBL/GenBank/DDBJ whole genome shotgun (WGS) entry which is preliminary data.</text>
</comment>
<comment type="cofactor">
    <cofactor evidence="1">
        <name>FAD</name>
        <dbReference type="ChEBI" id="CHEBI:57692"/>
    </cofactor>
</comment>
<comment type="similarity">
    <text evidence="2">Belongs to the GMC oxidoreductase family.</text>
</comment>
<dbReference type="EMBL" id="RZHH01000002">
    <property type="protein sequence ID" value="RYJ13526.1"/>
    <property type="molecule type" value="Genomic_DNA"/>
</dbReference>
<evidence type="ECO:0000256" key="6">
    <source>
        <dbReference type="SAM" id="MobiDB-lite"/>
    </source>
</evidence>
<dbReference type="Pfam" id="PF13450">
    <property type="entry name" value="NAD_binding_8"/>
    <property type="match status" value="1"/>
</dbReference>
<dbReference type="AlphaFoldDB" id="A0A482TBB3"/>
<keyword evidence="5" id="KW-0560">Oxidoreductase</keyword>
<dbReference type="PANTHER" id="PTHR42784">
    <property type="entry name" value="PYRANOSE 2-OXIDASE"/>
    <property type="match status" value="1"/>
</dbReference>
<dbReference type="Proteomes" id="UP000294028">
    <property type="component" value="Unassembled WGS sequence"/>
</dbReference>
<dbReference type="InterPro" id="IPR051473">
    <property type="entry name" value="P2Ox-like"/>
</dbReference>
<evidence type="ECO:0000256" key="1">
    <source>
        <dbReference type="ARBA" id="ARBA00001974"/>
    </source>
</evidence>
<dbReference type="InterPro" id="IPR017896">
    <property type="entry name" value="4Fe4S_Fe-S-bd"/>
</dbReference>
<feature type="domain" description="4Fe-4S ferredoxin-type" evidence="7">
    <location>
        <begin position="203"/>
        <end position="233"/>
    </location>
</feature>
<keyword evidence="3" id="KW-0285">Flavoprotein</keyword>
<feature type="region of interest" description="Disordered" evidence="6">
    <location>
        <begin position="468"/>
        <end position="488"/>
    </location>
</feature>